<proteinExistence type="predicted"/>
<keyword evidence="2" id="KW-1185">Reference proteome</keyword>
<dbReference type="EMBL" id="JAENHO010000001">
    <property type="protein sequence ID" value="MBL7252967.1"/>
    <property type="molecule type" value="Genomic_DNA"/>
</dbReference>
<dbReference type="Proteomes" id="UP000598996">
    <property type="component" value="Unassembled WGS sequence"/>
</dbReference>
<sequence length="71" mass="7263">MRSTFHRTLSTVAVAGALVATTGVIGVAAAALNAKPLRAELVPGSSSSTVEAKPLRAEKAPHALFKPLRAE</sequence>
<dbReference type="RefSeq" id="WP_202989310.1">
    <property type="nucleotide sequence ID" value="NZ_JAENHO010000001.1"/>
</dbReference>
<comment type="caution">
    <text evidence="1">The sequence shown here is derived from an EMBL/GenBank/DDBJ whole genome shotgun (WGS) entry which is preliminary data.</text>
</comment>
<organism evidence="1 2">
    <name type="scientific">Paractinoplanes lichenicola</name>
    <dbReference type="NCBI Taxonomy" id="2802976"/>
    <lineage>
        <taxon>Bacteria</taxon>
        <taxon>Bacillati</taxon>
        <taxon>Actinomycetota</taxon>
        <taxon>Actinomycetes</taxon>
        <taxon>Micromonosporales</taxon>
        <taxon>Micromonosporaceae</taxon>
        <taxon>Paractinoplanes</taxon>
    </lineage>
</organism>
<reference evidence="1 2" key="1">
    <citation type="submission" date="2021-01" db="EMBL/GenBank/DDBJ databases">
        <title>Actinoplanes sp. nov. LDG1-01 isolated from lichen.</title>
        <authorList>
            <person name="Saeng-In P."/>
            <person name="Phongsopitanun W."/>
            <person name="Kanchanasin P."/>
            <person name="Yuki M."/>
            <person name="Kudo T."/>
            <person name="Ohkuma M."/>
            <person name="Tanasupawat S."/>
        </authorList>
    </citation>
    <scope>NUCLEOTIDE SEQUENCE [LARGE SCALE GENOMIC DNA]</scope>
    <source>
        <strain evidence="1 2">LDG1-01</strain>
    </source>
</reference>
<name>A0ABS1VE49_9ACTN</name>
<evidence type="ECO:0000313" key="2">
    <source>
        <dbReference type="Proteomes" id="UP000598996"/>
    </source>
</evidence>
<evidence type="ECO:0000313" key="1">
    <source>
        <dbReference type="EMBL" id="MBL7252967.1"/>
    </source>
</evidence>
<gene>
    <name evidence="1" type="ORF">JKJ07_01445</name>
</gene>
<accession>A0ABS1VE49</accession>
<protein>
    <submittedName>
        <fullName evidence="1">Uncharacterized protein</fullName>
    </submittedName>
</protein>